<sequence length="60" mass="7173">MYKGYKNILYYKNPENIISNKLTKCSKCNKFNSIIVEPINTMNYYYCVYCCNPIQISKKK</sequence>
<evidence type="ECO:0000313" key="1">
    <source>
        <dbReference type="EMBL" id="QHT96045.1"/>
    </source>
</evidence>
<organism evidence="1">
    <name type="scientific">viral metagenome</name>
    <dbReference type="NCBI Taxonomy" id="1070528"/>
    <lineage>
        <taxon>unclassified sequences</taxon>
        <taxon>metagenomes</taxon>
        <taxon>organismal metagenomes</taxon>
    </lineage>
</organism>
<proteinExistence type="predicted"/>
<dbReference type="EMBL" id="MN740250">
    <property type="protein sequence ID" value="QHT96045.1"/>
    <property type="molecule type" value="Genomic_DNA"/>
</dbReference>
<name>A0A6C0IU80_9ZZZZ</name>
<reference evidence="1" key="1">
    <citation type="journal article" date="2020" name="Nature">
        <title>Giant virus diversity and host interactions through global metagenomics.</title>
        <authorList>
            <person name="Schulz F."/>
            <person name="Roux S."/>
            <person name="Paez-Espino D."/>
            <person name="Jungbluth S."/>
            <person name="Walsh D.A."/>
            <person name="Denef V.J."/>
            <person name="McMahon K.D."/>
            <person name="Konstantinidis K.T."/>
            <person name="Eloe-Fadrosh E.A."/>
            <person name="Kyrpides N.C."/>
            <person name="Woyke T."/>
        </authorList>
    </citation>
    <scope>NUCLEOTIDE SEQUENCE</scope>
    <source>
        <strain evidence="1">GVMAG-M-3300024301-20</strain>
    </source>
</reference>
<accession>A0A6C0IU80</accession>
<protein>
    <submittedName>
        <fullName evidence="1">Uncharacterized protein</fullName>
    </submittedName>
</protein>
<dbReference type="AlphaFoldDB" id="A0A6C0IU80"/>